<dbReference type="GO" id="GO:0000977">
    <property type="term" value="F:RNA polymerase II transcription regulatory region sequence-specific DNA binding"/>
    <property type="evidence" value="ECO:0007669"/>
    <property type="project" value="TreeGrafter"/>
</dbReference>
<feature type="DNA-binding region" description="Homeobox" evidence="9">
    <location>
        <begin position="134"/>
        <end position="193"/>
    </location>
</feature>
<evidence type="ECO:0000313" key="15">
    <source>
        <dbReference type="WBParaSite" id="EEL_0000691601-mRNA-1"/>
    </source>
</evidence>
<dbReference type="InterPro" id="IPR017970">
    <property type="entry name" value="Homeobox_CS"/>
</dbReference>
<evidence type="ECO:0000256" key="9">
    <source>
        <dbReference type="PROSITE-ProRule" id="PRU00108"/>
    </source>
</evidence>
<dbReference type="STRING" id="1147741.A0A0R3RXG6"/>
<dbReference type="PROSITE" id="PS00478">
    <property type="entry name" value="LIM_DOMAIN_1"/>
    <property type="match status" value="1"/>
</dbReference>
<evidence type="ECO:0000256" key="2">
    <source>
        <dbReference type="ARBA" id="ARBA00022723"/>
    </source>
</evidence>
<organism evidence="14 15">
    <name type="scientific">Elaeophora elaphi</name>
    <dbReference type="NCBI Taxonomy" id="1147741"/>
    <lineage>
        <taxon>Eukaryota</taxon>
        <taxon>Metazoa</taxon>
        <taxon>Ecdysozoa</taxon>
        <taxon>Nematoda</taxon>
        <taxon>Chromadorea</taxon>
        <taxon>Rhabditida</taxon>
        <taxon>Spirurina</taxon>
        <taxon>Spiruromorpha</taxon>
        <taxon>Filarioidea</taxon>
        <taxon>Onchocercidae</taxon>
        <taxon>Elaeophora</taxon>
    </lineage>
</organism>
<dbReference type="GO" id="GO:0030182">
    <property type="term" value="P:neuron differentiation"/>
    <property type="evidence" value="ECO:0007669"/>
    <property type="project" value="TreeGrafter"/>
</dbReference>
<dbReference type="SMART" id="SM00132">
    <property type="entry name" value="LIM"/>
    <property type="match status" value="1"/>
</dbReference>
<keyword evidence="3" id="KW-0677">Repeat</keyword>
<dbReference type="InterPro" id="IPR001356">
    <property type="entry name" value="HD"/>
</dbReference>
<evidence type="ECO:0000256" key="3">
    <source>
        <dbReference type="ARBA" id="ARBA00022737"/>
    </source>
</evidence>
<reference evidence="15" key="1">
    <citation type="submission" date="2017-02" db="UniProtKB">
        <authorList>
            <consortium name="WormBaseParasite"/>
        </authorList>
    </citation>
    <scope>IDENTIFICATION</scope>
</reference>
<feature type="domain" description="Homeobox" evidence="13">
    <location>
        <begin position="132"/>
        <end position="192"/>
    </location>
</feature>
<dbReference type="CDD" id="cd00086">
    <property type="entry name" value="homeodomain"/>
    <property type="match status" value="1"/>
</dbReference>
<keyword evidence="5 10" id="KW-0440">LIM domain</keyword>
<dbReference type="PANTHER" id="PTHR24208">
    <property type="entry name" value="LIM/HOMEOBOX PROTEIN LHX"/>
    <property type="match status" value="1"/>
</dbReference>
<accession>A0A0R3RXG6</accession>
<evidence type="ECO:0000256" key="7">
    <source>
        <dbReference type="ARBA" id="ARBA00023155"/>
    </source>
</evidence>
<proteinExistence type="predicted"/>
<keyword evidence="2 10" id="KW-0479">Metal-binding</keyword>
<keyword evidence="4 10" id="KW-0862">Zinc</keyword>
<name>A0A0R3RXG6_9BILA</name>
<evidence type="ECO:0000313" key="14">
    <source>
        <dbReference type="Proteomes" id="UP000050640"/>
    </source>
</evidence>
<keyword evidence="6 9" id="KW-0238">DNA-binding</keyword>
<evidence type="ECO:0000256" key="5">
    <source>
        <dbReference type="ARBA" id="ARBA00023038"/>
    </source>
</evidence>
<dbReference type="SMART" id="SM00389">
    <property type="entry name" value="HOX"/>
    <property type="match status" value="1"/>
</dbReference>
<dbReference type="PANTHER" id="PTHR24208:SF170">
    <property type="entry name" value="MECHANOSENSORY PROTEIN 3"/>
    <property type="match status" value="1"/>
</dbReference>
<dbReference type="PROSITE" id="PS00027">
    <property type="entry name" value="HOMEOBOX_1"/>
    <property type="match status" value="1"/>
</dbReference>
<dbReference type="InterPro" id="IPR009057">
    <property type="entry name" value="Homeodomain-like_sf"/>
</dbReference>
<dbReference type="Pfam" id="PF00046">
    <property type="entry name" value="Homeodomain"/>
    <property type="match status" value="1"/>
</dbReference>
<keyword evidence="14" id="KW-1185">Reference proteome</keyword>
<evidence type="ECO:0000256" key="4">
    <source>
        <dbReference type="ARBA" id="ARBA00022833"/>
    </source>
</evidence>
<dbReference type="AlphaFoldDB" id="A0A0R3RXG6"/>
<dbReference type="InterPro" id="IPR001781">
    <property type="entry name" value="Znf_LIM"/>
</dbReference>
<dbReference type="Pfam" id="PF00412">
    <property type="entry name" value="LIM"/>
    <property type="match status" value="1"/>
</dbReference>
<dbReference type="PROSITE" id="PS50071">
    <property type="entry name" value="HOMEOBOX_2"/>
    <property type="match status" value="1"/>
</dbReference>
<dbReference type="GO" id="GO:0046872">
    <property type="term" value="F:metal ion binding"/>
    <property type="evidence" value="ECO:0007669"/>
    <property type="project" value="UniProtKB-KW"/>
</dbReference>
<evidence type="ECO:0000259" key="12">
    <source>
        <dbReference type="PROSITE" id="PS50023"/>
    </source>
</evidence>
<dbReference type="GO" id="GO:0005634">
    <property type="term" value="C:nucleus"/>
    <property type="evidence" value="ECO:0007669"/>
    <property type="project" value="UniProtKB-SubCell"/>
</dbReference>
<dbReference type="FunFam" id="1.10.10.60:FF:000620">
    <property type="entry name" value="Mechanosensory protein 3"/>
    <property type="match status" value="1"/>
</dbReference>
<dbReference type="SUPFAM" id="SSF46689">
    <property type="entry name" value="Homeodomain-like"/>
    <property type="match status" value="1"/>
</dbReference>
<dbReference type="GO" id="GO:0000981">
    <property type="term" value="F:DNA-binding transcription factor activity, RNA polymerase II-specific"/>
    <property type="evidence" value="ECO:0007669"/>
    <property type="project" value="InterPro"/>
</dbReference>
<evidence type="ECO:0000256" key="1">
    <source>
        <dbReference type="ARBA" id="ARBA00004123"/>
    </source>
</evidence>
<evidence type="ECO:0000256" key="8">
    <source>
        <dbReference type="ARBA" id="ARBA00023242"/>
    </source>
</evidence>
<dbReference type="PROSITE" id="PS50023">
    <property type="entry name" value="LIM_DOMAIN_2"/>
    <property type="match status" value="1"/>
</dbReference>
<evidence type="ECO:0000256" key="11">
    <source>
        <dbReference type="RuleBase" id="RU000682"/>
    </source>
</evidence>
<protein>
    <submittedName>
        <fullName evidence="15">Homeobox domain-containing protein</fullName>
    </submittedName>
</protein>
<dbReference type="Proteomes" id="UP000050640">
    <property type="component" value="Unplaced"/>
</dbReference>
<dbReference type="Gene3D" id="1.10.10.60">
    <property type="entry name" value="Homeodomain-like"/>
    <property type="match status" value="1"/>
</dbReference>
<dbReference type="InterPro" id="IPR050453">
    <property type="entry name" value="LIM_Homeobox_TF"/>
</dbReference>
<evidence type="ECO:0000259" key="13">
    <source>
        <dbReference type="PROSITE" id="PS50071"/>
    </source>
</evidence>
<evidence type="ECO:0000256" key="10">
    <source>
        <dbReference type="PROSITE-ProRule" id="PRU00125"/>
    </source>
</evidence>
<feature type="domain" description="LIM zinc-binding" evidence="12">
    <location>
        <begin position="13"/>
        <end position="81"/>
    </location>
</feature>
<dbReference type="WBParaSite" id="EEL_0000691601-mRNA-1">
    <property type="protein sequence ID" value="EEL_0000691601-mRNA-1"/>
    <property type="gene ID" value="EEL_0000691601"/>
</dbReference>
<comment type="subcellular location">
    <subcellularLocation>
        <location evidence="1 9 11">Nucleus</location>
    </subcellularLocation>
</comment>
<sequence>MKSKIIRWEHSPNRCAGCRQGIAPTEMIYKIKNDILYHITCHRCIQCGRKISQGEQVCINEISKSIACIAHAVCSNDLFSISTPTTALCLLEADDGGLLSEAVSRELDASTNLFTHSHETYGYEQSDESSFLKRRGPRTTIKQYQLDVLNRMFTSTPKPSKHVRAKLALETGLSMRVIQVWFQNRRSKERRLKHLCNYLRRFEQRGLIPPPIGFDPSGRTSATDSITLEQLLSFPFEADEEGDEIVN</sequence>
<evidence type="ECO:0000256" key="6">
    <source>
        <dbReference type="ARBA" id="ARBA00023125"/>
    </source>
</evidence>
<dbReference type="Gene3D" id="2.10.110.10">
    <property type="entry name" value="Cysteine Rich Protein"/>
    <property type="match status" value="1"/>
</dbReference>
<keyword evidence="7 9" id="KW-0371">Homeobox</keyword>
<keyword evidence="8 9" id="KW-0539">Nucleus</keyword>